<keyword evidence="14" id="KW-1185">Reference proteome</keyword>
<dbReference type="SUPFAM" id="SSF101420">
    <property type="entry name" value="C-terminal domain of Ku80"/>
    <property type="match status" value="1"/>
</dbReference>
<feature type="compositionally biased region" description="Polar residues" evidence="11">
    <location>
        <begin position="791"/>
        <end position="804"/>
    </location>
</feature>
<dbReference type="Gene3D" id="1.10.1600.10">
    <property type="match status" value="1"/>
</dbReference>
<dbReference type="STRING" id="448386.A0A2V3IL10"/>
<protein>
    <submittedName>
        <fullName evidence="13">ATP-dependent DNA helicase 2 subunit KU80</fullName>
    </submittedName>
</protein>
<feature type="region of interest" description="Disordered" evidence="11">
    <location>
        <begin position="785"/>
        <end position="804"/>
    </location>
</feature>
<dbReference type="GO" id="GO:0016787">
    <property type="term" value="F:hydrolase activity"/>
    <property type="evidence" value="ECO:0007669"/>
    <property type="project" value="UniProtKB-KW"/>
</dbReference>
<dbReference type="SUPFAM" id="SSF53300">
    <property type="entry name" value="vWA-like"/>
    <property type="match status" value="1"/>
</dbReference>
<keyword evidence="10" id="KW-0539">Nucleus</keyword>
<keyword evidence="7" id="KW-0238">DNA-binding</keyword>
<dbReference type="GO" id="GO:0003690">
    <property type="term" value="F:double-stranded DNA binding"/>
    <property type="evidence" value="ECO:0007669"/>
    <property type="project" value="TreeGrafter"/>
</dbReference>
<dbReference type="EMBL" id="NBIV01000150">
    <property type="protein sequence ID" value="PXF42771.1"/>
    <property type="molecule type" value="Genomic_DNA"/>
</dbReference>
<proteinExistence type="predicted"/>
<keyword evidence="6" id="KW-0067">ATP-binding</keyword>
<dbReference type="InterPro" id="IPR014893">
    <property type="entry name" value="Ku_PK_bind"/>
</dbReference>
<feature type="region of interest" description="Disordered" evidence="11">
    <location>
        <begin position="560"/>
        <end position="581"/>
    </location>
</feature>
<keyword evidence="9" id="KW-0234">DNA repair</keyword>
<dbReference type="InterPro" id="IPR006164">
    <property type="entry name" value="DNA_bd_Ku70/Ku80"/>
</dbReference>
<evidence type="ECO:0000256" key="7">
    <source>
        <dbReference type="ARBA" id="ARBA00023125"/>
    </source>
</evidence>
<sequence length="804" mass="90375">MKLSAAPCVEERQARQPEALLLALDVRAASADSFEQLRDAAVRLARTRLVYSERDDLISVLRCGTDSASNDFNDDNQHAYKNISVVVPLVSSSLRAVAALKLSQPHNSRFNFFDLLDVGGHYLTSAAAKRGRRHRLVLFTDGECMYHSLTDDDVQDFKSLCAHYAHNALRVDVIYHCSEPQQQRIAHLEHAFPDLSSLPVRDVIQHCGSTELAVFYIITTFTKGMLLSYQHASPLVDTPTAKIKRATAKFKGVLNLANTLKIPVKRYNHVQPAKHPPSSKISWNASLANRRPVPVHVETQRVASANDDAPLSEHSITHAFPYGPQLVPETNHVDSMAWHMRREKGLDVIGFVPAHSLSPNVFLNSVDVLVPMTGSEPSERLMRALVLALSAEKMGILARSVMFAKGGPPALAYMWPCVEVDRKSSTLKNCFLYIVDVPMKEDVRYLPFASLDDVYQNVDQSATDAMDRLISAANLDLDSTQHAMLDEEEEEEQDPPFWPTEQCNPNLAWFHMCIVHRAIDGEKGTDFPPLSQWQCNLMDPMQFIKQANRKEFDKSLEDLKKALPVRPAPKREKRSRPMLQAVTGDQAALQNYLPKDETVEQNAEDTQQQQSEEEQDEADEVDQAPHPHTLRSMDDAATQITELGVVDVSEEKPESDFANLVKNGQFRFASLSIMVVIRRLIRDASDEDKAMRCLKALRKAALAQNDPRLFNDFVVELVRRCDRDDSTGNRTRAFFRYVALHDQIQYTLDVIPAASQPKEPGSTAAHLNYMSYLQEISSRIKQLTRTEQKTEPSLSVVSSSARKD</sequence>
<evidence type="ECO:0000256" key="8">
    <source>
        <dbReference type="ARBA" id="ARBA00023172"/>
    </source>
</evidence>
<evidence type="ECO:0000256" key="3">
    <source>
        <dbReference type="ARBA" id="ARBA00022763"/>
    </source>
</evidence>
<comment type="subcellular location">
    <subcellularLocation>
        <location evidence="1">Nucleus</location>
    </subcellularLocation>
</comment>
<evidence type="ECO:0000313" key="13">
    <source>
        <dbReference type="EMBL" id="PXF42771.1"/>
    </source>
</evidence>
<evidence type="ECO:0000256" key="5">
    <source>
        <dbReference type="ARBA" id="ARBA00022806"/>
    </source>
</evidence>
<dbReference type="InterPro" id="IPR036494">
    <property type="entry name" value="Ku_C_sf"/>
</dbReference>
<evidence type="ECO:0000259" key="12">
    <source>
        <dbReference type="PROSITE" id="PS50254"/>
    </source>
</evidence>
<accession>A0A2V3IL10</accession>
<dbReference type="GO" id="GO:0003700">
    <property type="term" value="F:DNA-binding transcription factor activity"/>
    <property type="evidence" value="ECO:0007669"/>
    <property type="project" value="InterPro"/>
</dbReference>
<dbReference type="Pfam" id="PF08785">
    <property type="entry name" value="Ku_PK_bind"/>
    <property type="match status" value="1"/>
</dbReference>
<evidence type="ECO:0000256" key="11">
    <source>
        <dbReference type="SAM" id="MobiDB-lite"/>
    </source>
</evidence>
<dbReference type="InterPro" id="IPR016194">
    <property type="entry name" value="SPOC-like_C_dom_sf"/>
</dbReference>
<keyword evidence="3" id="KW-0227">DNA damage</keyword>
<evidence type="ECO:0000256" key="4">
    <source>
        <dbReference type="ARBA" id="ARBA00022801"/>
    </source>
</evidence>
<organism evidence="13 14">
    <name type="scientific">Gracilariopsis chorda</name>
    <dbReference type="NCBI Taxonomy" id="448386"/>
    <lineage>
        <taxon>Eukaryota</taxon>
        <taxon>Rhodophyta</taxon>
        <taxon>Florideophyceae</taxon>
        <taxon>Rhodymeniophycidae</taxon>
        <taxon>Gracilariales</taxon>
        <taxon>Gracilariaceae</taxon>
        <taxon>Gracilariopsis</taxon>
    </lineage>
</organism>
<dbReference type="GO" id="GO:0000723">
    <property type="term" value="P:telomere maintenance"/>
    <property type="evidence" value="ECO:0007669"/>
    <property type="project" value="TreeGrafter"/>
</dbReference>
<dbReference type="AlphaFoldDB" id="A0A2V3IL10"/>
<reference evidence="13 14" key="1">
    <citation type="journal article" date="2018" name="Mol. Biol. Evol.">
        <title>Analysis of the draft genome of the red seaweed Gracilariopsis chorda provides insights into genome size evolution in Rhodophyta.</title>
        <authorList>
            <person name="Lee J."/>
            <person name="Yang E.C."/>
            <person name="Graf L."/>
            <person name="Yang J.H."/>
            <person name="Qiu H."/>
            <person name="Zel Zion U."/>
            <person name="Chan C.X."/>
            <person name="Stephens T.G."/>
            <person name="Weber A.P.M."/>
            <person name="Boo G.H."/>
            <person name="Boo S.M."/>
            <person name="Kim K.M."/>
            <person name="Shin Y."/>
            <person name="Jung M."/>
            <person name="Lee S.J."/>
            <person name="Yim H.S."/>
            <person name="Lee J.H."/>
            <person name="Bhattacharya D."/>
            <person name="Yoon H.S."/>
        </authorList>
    </citation>
    <scope>NUCLEOTIDE SEQUENCE [LARGE SCALE GENOMIC DNA]</scope>
    <source>
        <strain evidence="13 14">SKKU-2015</strain>
        <tissue evidence="13">Whole body</tissue>
    </source>
</reference>
<dbReference type="PANTHER" id="PTHR12604">
    <property type="entry name" value="KU AUTOANTIGEN DNA HELICASE"/>
    <property type="match status" value="1"/>
</dbReference>
<dbReference type="PROSITE" id="PS50254">
    <property type="entry name" value="REL_2"/>
    <property type="match status" value="1"/>
</dbReference>
<keyword evidence="5 13" id="KW-0347">Helicase</keyword>
<dbReference type="GO" id="GO:0042162">
    <property type="term" value="F:telomeric DNA binding"/>
    <property type="evidence" value="ECO:0007669"/>
    <property type="project" value="TreeGrafter"/>
</dbReference>
<dbReference type="OrthoDB" id="10250685at2759"/>
<dbReference type="GO" id="GO:0006303">
    <property type="term" value="P:double-strand break repair via nonhomologous end joining"/>
    <property type="evidence" value="ECO:0007669"/>
    <property type="project" value="InterPro"/>
</dbReference>
<feature type="compositionally biased region" description="Acidic residues" evidence="11">
    <location>
        <begin position="611"/>
        <end position="622"/>
    </location>
</feature>
<dbReference type="Gene3D" id="1.25.40.240">
    <property type="entry name" value="Ku, C-terminal domain"/>
    <property type="match status" value="1"/>
</dbReference>
<evidence type="ECO:0000313" key="14">
    <source>
        <dbReference type="Proteomes" id="UP000247409"/>
    </source>
</evidence>
<evidence type="ECO:0000256" key="6">
    <source>
        <dbReference type="ARBA" id="ARBA00022840"/>
    </source>
</evidence>
<evidence type="ECO:0000256" key="10">
    <source>
        <dbReference type="ARBA" id="ARBA00023242"/>
    </source>
</evidence>
<keyword evidence="2" id="KW-0547">Nucleotide-binding</keyword>
<keyword evidence="8" id="KW-0233">DNA recombination</keyword>
<comment type="caution">
    <text evidence="13">The sequence shown here is derived from an EMBL/GenBank/DDBJ whole genome shotgun (WGS) entry which is preliminary data.</text>
</comment>
<dbReference type="GO" id="GO:0004386">
    <property type="term" value="F:helicase activity"/>
    <property type="evidence" value="ECO:0007669"/>
    <property type="project" value="UniProtKB-KW"/>
</dbReference>
<dbReference type="InterPro" id="IPR011539">
    <property type="entry name" value="RHD_DNA_bind_dom"/>
</dbReference>
<dbReference type="Proteomes" id="UP000247409">
    <property type="component" value="Unassembled WGS sequence"/>
</dbReference>
<gene>
    <name evidence="13" type="ORF">BWQ96_07478</name>
</gene>
<keyword evidence="4" id="KW-0378">Hydrolase</keyword>
<dbReference type="Pfam" id="PF02735">
    <property type="entry name" value="Ku"/>
    <property type="match status" value="1"/>
</dbReference>
<dbReference type="GO" id="GO:0043564">
    <property type="term" value="C:Ku70:Ku80 complex"/>
    <property type="evidence" value="ECO:0007669"/>
    <property type="project" value="TreeGrafter"/>
</dbReference>
<feature type="domain" description="RHD" evidence="12">
    <location>
        <begin position="625"/>
        <end position="765"/>
    </location>
</feature>
<dbReference type="PANTHER" id="PTHR12604:SF4">
    <property type="entry name" value="X-RAY REPAIR CROSS-COMPLEMENTING PROTEIN 5"/>
    <property type="match status" value="1"/>
</dbReference>
<dbReference type="GO" id="GO:0006310">
    <property type="term" value="P:DNA recombination"/>
    <property type="evidence" value="ECO:0007669"/>
    <property type="project" value="UniProtKB-KW"/>
</dbReference>
<name>A0A2V3IL10_9FLOR</name>
<dbReference type="InterPro" id="IPR036465">
    <property type="entry name" value="vWFA_dom_sf"/>
</dbReference>
<dbReference type="GO" id="GO:0005524">
    <property type="term" value="F:ATP binding"/>
    <property type="evidence" value="ECO:0007669"/>
    <property type="project" value="UniProtKB-KW"/>
</dbReference>
<evidence type="ECO:0000256" key="1">
    <source>
        <dbReference type="ARBA" id="ARBA00004123"/>
    </source>
</evidence>
<evidence type="ECO:0000256" key="9">
    <source>
        <dbReference type="ARBA" id="ARBA00023204"/>
    </source>
</evidence>
<evidence type="ECO:0000256" key="2">
    <source>
        <dbReference type="ARBA" id="ARBA00022741"/>
    </source>
</evidence>
<feature type="region of interest" description="Disordered" evidence="11">
    <location>
        <begin position="598"/>
        <end position="630"/>
    </location>
</feature>
<dbReference type="Gene3D" id="2.40.290.10">
    <property type="match status" value="1"/>
</dbReference>
<dbReference type="SUPFAM" id="SSF100939">
    <property type="entry name" value="SPOC domain-like"/>
    <property type="match status" value="1"/>
</dbReference>
<dbReference type="Gene3D" id="3.40.50.410">
    <property type="entry name" value="von Willebrand factor, type A domain"/>
    <property type="match status" value="1"/>
</dbReference>